<dbReference type="AlphaFoldDB" id="A0AAD9ZBR7"/>
<dbReference type="PANTHER" id="PTHR11063">
    <property type="entry name" value="GLUTAMATE SEMIALDEHYDE DEHYDROGENASE"/>
    <property type="match status" value="1"/>
</dbReference>
<evidence type="ECO:0000256" key="7">
    <source>
        <dbReference type="ARBA" id="ARBA00049024"/>
    </source>
</evidence>
<keyword evidence="3" id="KW-0028">Amino-acid biosynthesis</keyword>
<dbReference type="HAMAP" id="MF_00412">
    <property type="entry name" value="ProA"/>
    <property type="match status" value="1"/>
</dbReference>
<feature type="domain" description="Aldehyde dehydrogenase" evidence="12">
    <location>
        <begin position="18"/>
        <end position="291"/>
    </location>
</feature>
<dbReference type="InterPro" id="IPR000965">
    <property type="entry name" value="GPR_dom"/>
</dbReference>
<dbReference type="InterPro" id="IPR016162">
    <property type="entry name" value="Ald_DH_N"/>
</dbReference>
<keyword evidence="5" id="KW-0521">NADP</keyword>
<dbReference type="NCBIfam" id="TIGR00407">
    <property type="entry name" value="proA"/>
    <property type="match status" value="1"/>
</dbReference>
<dbReference type="InterPro" id="IPR012134">
    <property type="entry name" value="Glu-5-SA_DH"/>
</dbReference>
<keyword evidence="14" id="KW-1185">Reference proteome</keyword>
<proteinExistence type="inferred from homology"/>
<comment type="catalytic activity">
    <reaction evidence="7">
        <text>L-glutamate 5-semialdehyde + phosphate + NADP(+) = L-glutamyl 5-phosphate + NADPH + H(+)</text>
        <dbReference type="Rhea" id="RHEA:19541"/>
        <dbReference type="ChEBI" id="CHEBI:15378"/>
        <dbReference type="ChEBI" id="CHEBI:43474"/>
        <dbReference type="ChEBI" id="CHEBI:57783"/>
        <dbReference type="ChEBI" id="CHEBI:58066"/>
        <dbReference type="ChEBI" id="CHEBI:58274"/>
        <dbReference type="ChEBI" id="CHEBI:58349"/>
        <dbReference type="EC" id="1.2.1.41"/>
    </reaction>
</comment>
<dbReference type="FunFam" id="3.40.309.10:FF:000006">
    <property type="entry name" value="Gamma-glutamyl phosphate reductase"/>
    <property type="match status" value="1"/>
</dbReference>
<sequence length="461" mass="49722">METFTHVSHKLPPLEVAKAASISSRSLAILPTKARNDALTAIHHALQESKETILAANAKDLELATKAAEEGELSQSVLKRLDLGRKGKWEDMLQGILDVRDLEDPVNKITLRTRLDDGLELERVTCPIGVLLIIFEARPEIIANIASLAIKSGNAAILKGGKETTLSFQAISTTISNALTNTFVANTSIQLLTTRDVVASLLDLDKYIDLVIPRGSNELVRYIKNNTRIPVLGHADGLCSIYIHRDADKDMAVKILVDAKLGYPAACNAVETLLVDEAAFDTVLPEVASTLLEKGVSLRCDAASKSALSSSLTKSQAAILQEATEEDYMTEFLAPILAIKTIPTPPDASPSTSCSLAIAHINAHSSKHTDAILTSSKEIAEQFQSGVDSACVFWNTSIRMADGMRFGFGTEVGISTNKIHARGPVGLEGLMIYKYRINGTGQVAGEYGEGGKQWKHERLPL</sequence>
<accession>A0AAD9ZBR7</accession>
<keyword evidence="4" id="KW-0641">Proline biosynthesis</keyword>
<evidence type="ECO:0000256" key="5">
    <source>
        <dbReference type="ARBA" id="ARBA00022857"/>
    </source>
</evidence>
<name>A0AAD9ZBR7_9LECA</name>
<dbReference type="Pfam" id="PF00171">
    <property type="entry name" value="Aldedh"/>
    <property type="match status" value="1"/>
</dbReference>
<dbReference type="InterPro" id="IPR016163">
    <property type="entry name" value="Ald_DH_C"/>
</dbReference>
<evidence type="ECO:0000256" key="1">
    <source>
        <dbReference type="ARBA" id="ARBA00004985"/>
    </source>
</evidence>
<comment type="function">
    <text evidence="8">Catalyzes the NADPH dependent reduction of L-gamma-glutamyl 5-phosphate into L-glutamate 5-semialdehyde and phosphate. The product spontaneously undergoes cyclization to form 1-pyrroline-5-carboxylate.</text>
</comment>
<evidence type="ECO:0000256" key="6">
    <source>
        <dbReference type="ARBA" id="ARBA00023002"/>
    </source>
</evidence>
<comment type="pathway">
    <text evidence="1">Amino-acid biosynthesis; L-proline biosynthesis; L-glutamate 5-semialdehyde from L-glutamate: step 2/2.</text>
</comment>
<reference evidence="13" key="1">
    <citation type="submission" date="2022-11" db="EMBL/GenBank/DDBJ databases">
        <title>Chromosomal genome sequence assembly and mating type (MAT) locus characterization of the leprose asexual lichenized fungus Lepraria neglecta (Nyl.) Erichsen.</title>
        <authorList>
            <person name="Allen J.L."/>
            <person name="Pfeffer B."/>
        </authorList>
    </citation>
    <scope>NUCLEOTIDE SEQUENCE</scope>
    <source>
        <strain evidence="13">Allen 5258</strain>
    </source>
</reference>
<evidence type="ECO:0000256" key="8">
    <source>
        <dbReference type="ARBA" id="ARBA00059423"/>
    </source>
</evidence>
<dbReference type="GO" id="GO:0008652">
    <property type="term" value="P:amino acid biosynthetic process"/>
    <property type="evidence" value="ECO:0007669"/>
    <property type="project" value="UniProtKB-KW"/>
</dbReference>
<dbReference type="InterPro" id="IPR015590">
    <property type="entry name" value="Aldehyde_DH_dom"/>
</dbReference>
<dbReference type="GO" id="GO:0050661">
    <property type="term" value="F:NADP binding"/>
    <property type="evidence" value="ECO:0007669"/>
    <property type="project" value="InterPro"/>
</dbReference>
<gene>
    <name evidence="13" type="ORF">OEA41_002019</name>
</gene>
<keyword evidence="6" id="KW-0560">Oxidoreductase</keyword>
<dbReference type="PANTHER" id="PTHR11063:SF8">
    <property type="entry name" value="DELTA-1-PYRROLINE-5-CARBOXYLATE SYNTHASE"/>
    <property type="match status" value="1"/>
</dbReference>
<dbReference type="EC" id="1.2.1.41" evidence="2"/>
<dbReference type="SUPFAM" id="SSF53720">
    <property type="entry name" value="ALDH-like"/>
    <property type="match status" value="1"/>
</dbReference>
<dbReference type="PIRSF" id="PIRSF000151">
    <property type="entry name" value="GPR"/>
    <property type="match status" value="1"/>
</dbReference>
<organism evidence="13 14">
    <name type="scientific">Lepraria neglecta</name>
    <dbReference type="NCBI Taxonomy" id="209136"/>
    <lineage>
        <taxon>Eukaryota</taxon>
        <taxon>Fungi</taxon>
        <taxon>Dikarya</taxon>
        <taxon>Ascomycota</taxon>
        <taxon>Pezizomycotina</taxon>
        <taxon>Lecanoromycetes</taxon>
        <taxon>OSLEUM clade</taxon>
        <taxon>Lecanoromycetidae</taxon>
        <taxon>Lecanorales</taxon>
        <taxon>Lecanorineae</taxon>
        <taxon>Stereocaulaceae</taxon>
        <taxon>Lepraria</taxon>
    </lineage>
</organism>
<dbReference type="Gene3D" id="3.40.605.10">
    <property type="entry name" value="Aldehyde Dehydrogenase, Chain A, domain 1"/>
    <property type="match status" value="1"/>
</dbReference>
<dbReference type="InterPro" id="IPR016161">
    <property type="entry name" value="Ald_DH/histidinol_DH"/>
</dbReference>
<evidence type="ECO:0000259" key="12">
    <source>
        <dbReference type="Pfam" id="PF00171"/>
    </source>
</evidence>
<dbReference type="CDD" id="cd07079">
    <property type="entry name" value="ALDH_F18-19_ProA-GPR"/>
    <property type="match status" value="1"/>
</dbReference>
<evidence type="ECO:0000256" key="2">
    <source>
        <dbReference type="ARBA" id="ARBA00013002"/>
    </source>
</evidence>
<dbReference type="Proteomes" id="UP001276659">
    <property type="component" value="Unassembled WGS sequence"/>
</dbReference>
<protein>
    <recommendedName>
        <fullName evidence="2">glutamate-5-semialdehyde dehydrogenase</fullName>
        <ecNumber evidence="2">1.2.1.41</ecNumber>
    </recommendedName>
    <alternativeName>
        <fullName evidence="11">Glutamate-5-semialdehyde dehydrogenase</fullName>
    </alternativeName>
    <alternativeName>
        <fullName evidence="10">Glutamyl-gamma-semialdehyde dehydrogenase</fullName>
    </alternativeName>
</protein>
<dbReference type="EMBL" id="JASNWA010000006">
    <property type="protein sequence ID" value="KAK3174773.1"/>
    <property type="molecule type" value="Genomic_DNA"/>
</dbReference>
<dbReference type="GO" id="GO:0004350">
    <property type="term" value="F:glutamate-5-semialdehyde dehydrogenase activity"/>
    <property type="evidence" value="ECO:0007669"/>
    <property type="project" value="UniProtKB-EC"/>
</dbReference>
<comment type="similarity">
    <text evidence="9">Belongs to the gamma-glutamyl phosphate reductase family.</text>
</comment>
<comment type="caution">
    <text evidence="13">The sequence shown here is derived from an EMBL/GenBank/DDBJ whole genome shotgun (WGS) entry which is preliminary data.</text>
</comment>
<evidence type="ECO:0000313" key="14">
    <source>
        <dbReference type="Proteomes" id="UP001276659"/>
    </source>
</evidence>
<evidence type="ECO:0000256" key="10">
    <source>
        <dbReference type="ARBA" id="ARBA00075718"/>
    </source>
</evidence>
<evidence type="ECO:0000256" key="4">
    <source>
        <dbReference type="ARBA" id="ARBA00022650"/>
    </source>
</evidence>
<evidence type="ECO:0000256" key="9">
    <source>
        <dbReference type="ARBA" id="ARBA00060997"/>
    </source>
</evidence>
<dbReference type="Gene3D" id="3.40.309.10">
    <property type="entry name" value="Aldehyde Dehydrogenase, Chain A, domain 2"/>
    <property type="match status" value="1"/>
</dbReference>
<dbReference type="NCBIfam" id="NF001221">
    <property type="entry name" value="PRK00197.1"/>
    <property type="match status" value="1"/>
</dbReference>
<evidence type="ECO:0000313" key="13">
    <source>
        <dbReference type="EMBL" id="KAK3174773.1"/>
    </source>
</evidence>
<evidence type="ECO:0000256" key="11">
    <source>
        <dbReference type="ARBA" id="ARBA00077451"/>
    </source>
</evidence>
<evidence type="ECO:0000256" key="3">
    <source>
        <dbReference type="ARBA" id="ARBA00022605"/>
    </source>
</evidence>